<proteinExistence type="predicted"/>
<evidence type="ECO:0000259" key="4">
    <source>
        <dbReference type="PROSITE" id="PS50893"/>
    </source>
</evidence>
<reference evidence="5 6" key="1">
    <citation type="submission" date="2017-03" db="EMBL/GenBank/DDBJ databases">
        <title>Draft Genome sequence of Marispirochaeta sp. strain JC444.</title>
        <authorList>
            <person name="Shivani Y."/>
            <person name="Subhash Y."/>
            <person name="Sasikala C."/>
            <person name="Ramana C."/>
        </authorList>
    </citation>
    <scope>NUCLEOTIDE SEQUENCE [LARGE SCALE GENOMIC DNA]</scope>
    <source>
        <strain evidence="5 6">JC444</strain>
    </source>
</reference>
<keyword evidence="3" id="KW-0067">ATP-binding</keyword>
<accession>A0A1Y1RZK4</accession>
<dbReference type="Proteomes" id="UP000192343">
    <property type="component" value="Unassembled WGS sequence"/>
</dbReference>
<name>A0A1Y1RZK4_9SPIO</name>
<dbReference type="STRING" id="1963862.B4O97_06415"/>
<evidence type="ECO:0000256" key="3">
    <source>
        <dbReference type="ARBA" id="ARBA00022840"/>
    </source>
</evidence>
<evidence type="ECO:0000256" key="1">
    <source>
        <dbReference type="ARBA" id="ARBA00022448"/>
    </source>
</evidence>
<gene>
    <name evidence="5" type="ORF">B4O97_06415</name>
</gene>
<dbReference type="SUPFAM" id="SSF52540">
    <property type="entry name" value="P-loop containing nucleoside triphosphate hydrolases"/>
    <property type="match status" value="1"/>
</dbReference>
<evidence type="ECO:0000313" key="6">
    <source>
        <dbReference type="Proteomes" id="UP000192343"/>
    </source>
</evidence>
<protein>
    <submittedName>
        <fullName evidence="5">ABC transporter</fullName>
    </submittedName>
</protein>
<dbReference type="SMART" id="SM00382">
    <property type="entry name" value="AAA"/>
    <property type="match status" value="1"/>
</dbReference>
<dbReference type="EMBL" id="MWQY01000006">
    <property type="protein sequence ID" value="ORC36221.1"/>
    <property type="molecule type" value="Genomic_DNA"/>
</dbReference>
<keyword evidence="1" id="KW-0813">Transport</keyword>
<dbReference type="AlphaFoldDB" id="A0A1Y1RZK4"/>
<dbReference type="InterPro" id="IPR027417">
    <property type="entry name" value="P-loop_NTPase"/>
</dbReference>
<keyword evidence="2" id="KW-0547">Nucleotide-binding</keyword>
<dbReference type="RefSeq" id="WP_083049332.1">
    <property type="nucleotide sequence ID" value="NZ_MWQY01000006.1"/>
</dbReference>
<dbReference type="InterPro" id="IPR003439">
    <property type="entry name" value="ABC_transporter-like_ATP-bd"/>
</dbReference>
<evidence type="ECO:0000313" key="5">
    <source>
        <dbReference type="EMBL" id="ORC36221.1"/>
    </source>
</evidence>
<dbReference type="PROSITE" id="PS50893">
    <property type="entry name" value="ABC_TRANSPORTER_2"/>
    <property type="match status" value="1"/>
</dbReference>
<dbReference type="InterPro" id="IPR003593">
    <property type="entry name" value="AAA+_ATPase"/>
</dbReference>
<dbReference type="Pfam" id="PF00005">
    <property type="entry name" value="ABC_tran"/>
    <property type="match status" value="1"/>
</dbReference>
<dbReference type="PANTHER" id="PTHR42788:SF13">
    <property type="entry name" value="ALIPHATIC SULFONATES IMPORT ATP-BINDING PROTEIN SSUB"/>
    <property type="match status" value="1"/>
</dbReference>
<organism evidence="5 6">
    <name type="scientific">Marispirochaeta aestuarii</name>
    <dbReference type="NCBI Taxonomy" id="1963862"/>
    <lineage>
        <taxon>Bacteria</taxon>
        <taxon>Pseudomonadati</taxon>
        <taxon>Spirochaetota</taxon>
        <taxon>Spirochaetia</taxon>
        <taxon>Spirochaetales</taxon>
        <taxon>Spirochaetaceae</taxon>
        <taxon>Marispirochaeta</taxon>
    </lineage>
</organism>
<feature type="domain" description="ABC transporter" evidence="4">
    <location>
        <begin position="4"/>
        <end position="229"/>
    </location>
</feature>
<evidence type="ECO:0000256" key="2">
    <source>
        <dbReference type="ARBA" id="ARBA00022741"/>
    </source>
</evidence>
<sequence>MKGCTLSNVSKSFNLDGKKVRALKGINLSIPRGGFVSLVGYSGCGKSTLLKIIIGLLPADEGSVTFTGMEGRSGIVFQEPRLIASRNVEKNIALALRHEKDPETRKRIIRDILQMLALTPFRKAYPWQLSGGMAQRTALGRALCRQPELLLMDEAFGALDALTRARLQDELIRIYLKRGITVLFVTHDVAEAAYLGNRVLVMRKAQIVDDIPVPLSYPRSRISPELLSIQERILASMARNREREDAEKYIHEE</sequence>
<dbReference type="OrthoDB" id="9801958at2"/>
<dbReference type="Gene3D" id="3.40.50.300">
    <property type="entry name" value="P-loop containing nucleotide triphosphate hydrolases"/>
    <property type="match status" value="1"/>
</dbReference>
<dbReference type="InterPro" id="IPR050166">
    <property type="entry name" value="ABC_transporter_ATP-bind"/>
</dbReference>
<dbReference type="GO" id="GO:0005524">
    <property type="term" value="F:ATP binding"/>
    <property type="evidence" value="ECO:0007669"/>
    <property type="project" value="UniProtKB-KW"/>
</dbReference>
<dbReference type="GO" id="GO:0016887">
    <property type="term" value="F:ATP hydrolysis activity"/>
    <property type="evidence" value="ECO:0007669"/>
    <property type="project" value="InterPro"/>
</dbReference>
<comment type="caution">
    <text evidence="5">The sequence shown here is derived from an EMBL/GenBank/DDBJ whole genome shotgun (WGS) entry which is preliminary data.</text>
</comment>
<dbReference type="PANTHER" id="PTHR42788">
    <property type="entry name" value="TAURINE IMPORT ATP-BINDING PROTEIN-RELATED"/>
    <property type="match status" value="1"/>
</dbReference>
<keyword evidence="6" id="KW-1185">Reference proteome</keyword>